<name>A0ABV6GMD8_9BACI</name>
<protein>
    <submittedName>
        <fullName evidence="4">GvpL/GvpF family gas vesicle protein</fullName>
    </submittedName>
</protein>
<evidence type="ECO:0000313" key="5">
    <source>
        <dbReference type="Proteomes" id="UP001589854"/>
    </source>
</evidence>
<evidence type="ECO:0000313" key="4">
    <source>
        <dbReference type="EMBL" id="MFC0274769.1"/>
    </source>
</evidence>
<organism evidence="4 5">
    <name type="scientific">Metabacillus herbersteinensis</name>
    <dbReference type="NCBI Taxonomy" id="283816"/>
    <lineage>
        <taxon>Bacteria</taxon>
        <taxon>Bacillati</taxon>
        <taxon>Bacillota</taxon>
        <taxon>Bacilli</taxon>
        <taxon>Bacillales</taxon>
        <taxon>Bacillaceae</taxon>
        <taxon>Metabacillus</taxon>
    </lineage>
</organism>
<dbReference type="EMBL" id="JBHLVO010000045">
    <property type="protein sequence ID" value="MFC0274769.1"/>
    <property type="molecule type" value="Genomic_DNA"/>
</dbReference>
<dbReference type="RefSeq" id="WP_378939343.1">
    <property type="nucleotide sequence ID" value="NZ_JBHLVO010000045.1"/>
</dbReference>
<comment type="caution">
    <text evidence="4">The sequence shown here is derived from an EMBL/GenBank/DDBJ whole genome shotgun (WGS) entry which is preliminary data.</text>
</comment>
<proteinExistence type="inferred from homology"/>
<dbReference type="PANTHER" id="PTHR36852">
    <property type="entry name" value="PROTEIN GVPL 2"/>
    <property type="match status" value="1"/>
</dbReference>
<keyword evidence="1" id="KW-0304">Gas vesicle</keyword>
<evidence type="ECO:0000256" key="2">
    <source>
        <dbReference type="ARBA" id="ARBA00035108"/>
    </source>
</evidence>
<dbReference type="Proteomes" id="UP001589854">
    <property type="component" value="Unassembled WGS sequence"/>
</dbReference>
<gene>
    <name evidence="4" type="ORF">ACFFIX_25960</name>
</gene>
<dbReference type="Pfam" id="PF06386">
    <property type="entry name" value="GvpL_GvpF"/>
    <property type="match status" value="1"/>
</dbReference>
<evidence type="ECO:0000256" key="1">
    <source>
        <dbReference type="ARBA" id="ARBA00022987"/>
    </source>
</evidence>
<dbReference type="InterPro" id="IPR009430">
    <property type="entry name" value="GvpL/GvpF"/>
</dbReference>
<accession>A0ABV6GMD8</accession>
<comment type="similarity">
    <text evidence="3">Belongs to the gas vesicle GvpF/GvpL family.</text>
</comment>
<evidence type="ECO:0000256" key="3">
    <source>
        <dbReference type="ARBA" id="ARBA00035643"/>
    </source>
</evidence>
<sequence length="273" mass="31968">MGDLIYLYGLIPTKEVASHQSFPSFKGFDGVENLYTISRNQVTAVVCNLDRNDYSEQVIKEKVNNDMEWLQEKAFHHHETLTALYKTFTIIPLKFCTIYENEENLRETIHGNEEKLESSLTLLHGSEEWNVKIYCDDNDLRKQVDVNNSTIQAKKQEISGLPRGRQFFEKKKIDQLIETELEKEKNRVCENVHEKLKEHSLHAAIKKNWSKDVTGLKENMTWNSVFLLPVPQVEHFLEEIKNFEKELEGTGWRFEATGPWPAYHFSSFSKVRN</sequence>
<dbReference type="PANTHER" id="PTHR36852:SF1">
    <property type="entry name" value="PROTEIN GVPL 2"/>
    <property type="match status" value="1"/>
</dbReference>
<reference evidence="4 5" key="1">
    <citation type="submission" date="2024-09" db="EMBL/GenBank/DDBJ databases">
        <authorList>
            <person name="Sun Q."/>
            <person name="Mori K."/>
        </authorList>
    </citation>
    <scope>NUCLEOTIDE SEQUENCE [LARGE SCALE GENOMIC DNA]</scope>
    <source>
        <strain evidence="4 5">CCM 7228</strain>
    </source>
</reference>
<comment type="subcellular location">
    <subcellularLocation>
        <location evidence="2">Gas vesicle</location>
    </subcellularLocation>
</comment>
<keyword evidence="5" id="KW-1185">Reference proteome</keyword>